<keyword evidence="1" id="KW-0472">Membrane</keyword>
<gene>
    <name evidence="2" type="ORF">CCUN_0557</name>
</gene>
<dbReference type="KEGG" id="ccun:CCUN_0557"/>
<sequence length="164" mass="19529">MKKFKQFSLNFLFKISEQPVLLRDLLEANALFNEGMLVDPAKLNYKFKTLNSYIYYGILCSLVLLPLLLITHYFFTLLDFHVSIISAVLVTALVFIFYDIFRIYMRKMISKKLIQKAWEIHFPCFIYEKYSKIVEEIYKQALKDEIPRTSLEKYVLEKIVEKSV</sequence>
<dbReference type="Proteomes" id="UP000192902">
    <property type="component" value="Chromosome"/>
</dbReference>
<accession>A0A1W6BVQ6</accession>
<protein>
    <submittedName>
        <fullName evidence="2">Putative membrane protein</fullName>
    </submittedName>
</protein>
<evidence type="ECO:0000313" key="3">
    <source>
        <dbReference type="Proteomes" id="UP000192902"/>
    </source>
</evidence>
<dbReference type="AlphaFoldDB" id="A0A1W6BVQ6"/>
<evidence type="ECO:0000256" key="1">
    <source>
        <dbReference type="SAM" id="Phobius"/>
    </source>
</evidence>
<reference evidence="2 3" key="1">
    <citation type="submission" date="2017-04" db="EMBL/GenBank/DDBJ databases">
        <title>Complete genome sequence of the Campylobacter cuniculorum type strain LMG24588.</title>
        <authorList>
            <person name="Miller W.G."/>
            <person name="Yee E."/>
            <person name="Revez J."/>
            <person name="Bono J.L."/>
            <person name="Rossi M."/>
        </authorList>
    </citation>
    <scope>NUCLEOTIDE SEQUENCE [LARGE SCALE GENOMIC DNA]</scope>
    <source>
        <strain evidence="2 3">LMG 24588</strain>
    </source>
</reference>
<dbReference type="RefSeq" id="WP_027306353.1">
    <property type="nucleotide sequence ID" value="NZ_CP020867.1"/>
</dbReference>
<feature type="transmembrane region" description="Helical" evidence="1">
    <location>
        <begin position="80"/>
        <end position="101"/>
    </location>
</feature>
<dbReference type="eggNOG" id="ENOG50318BT">
    <property type="taxonomic scope" value="Bacteria"/>
</dbReference>
<evidence type="ECO:0000313" key="2">
    <source>
        <dbReference type="EMBL" id="ARJ56193.1"/>
    </source>
</evidence>
<name>A0A1W6BVQ6_9BACT</name>
<keyword evidence="1" id="KW-0812">Transmembrane</keyword>
<keyword evidence="1" id="KW-1133">Transmembrane helix</keyword>
<proteinExistence type="predicted"/>
<feature type="transmembrane region" description="Helical" evidence="1">
    <location>
        <begin position="53"/>
        <end position="74"/>
    </location>
</feature>
<organism evidence="2 3">
    <name type="scientific">Campylobacter cuniculorum DSM 23162 = LMG 24588</name>
    <dbReference type="NCBI Taxonomy" id="1121267"/>
    <lineage>
        <taxon>Bacteria</taxon>
        <taxon>Pseudomonadati</taxon>
        <taxon>Campylobacterota</taxon>
        <taxon>Epsilonproteobacteria</taxon>
        <taxon>Campylobacterales</taxon>
        <taxon>Campylobacteraceae</taxon>
        <taxon>Campylobacter</taxon>
    </lineage>
</organism>
<dbReference type="OrthoDB" id="5343740at2"/>
<dbReference type="EMBL" id="CP020867">
    <property type="protein sequence ID" value="ARJ56193.1"/>
    <property type="molecule type" value="Genomic_DNA"/>
</dbReference>